<dbReference type="EMBL" id="FN595995">
    <property type="protein sequence ID" value="CCB55955.1"/>
    <property type="molecule type" value="Genomic_DNA"/>
</dbReference>
<feature type="compositionally biased region" description="Polar residues" evidence="1">
    <location>
        <begin position="66"/>
        <end position="76"/>
    </location>
</feature>
<evidence type="ECO:0000313" key="3">
    <source>
        <dbReference type="Proteomes" id="UP000009183"/>
    </source>
</evidence>
<dbReference type="Proteomes" id="UP000009183">
    <property type="component" value="Chromosome 8"/>
</dbReference>
<dbReference type="PaxDb" id="29760-VIT_08s0056g00460.t01"/>
<protein>
    <submittedName>
        <fullName evidence="2">Uncharacterized protein</fullName>
    </submittedName>
</protein>
<organism evidence="2 3">
    <name type="scientific">Vitis vinifera</name>
    <name type="common">Grape</name>
    <dbReference type="NCBI Taxonomy" id="29760"/>
    <lineage>
        <taxon>Eukaryota</taxon>
        <taxon>Viridiplantae</taxon>
        <taxon>Streptophyta</taxon>
        <taxon>Embryophyta</taxon>
        <taxon>Tracheophyta</taxon>
        <taxon>Spermatophyta</taxon>
        <taxon>Magnoliopsida</taxon>
        <taxon>eudicotyledons</taxon>
        <taxon>Gunneridae</taxon>
        <taxon>Pentapetalae</taxon>
        <taxon>rosids</taxon>
        <taxon>Vitales</taxon>
        <taxon>Vitaceae</taxon>
        <taxon>Viteae</taxon>
        <taxon>Vitis</taxon>
    </lineage>
</organism>
<proteinExistence type="predicted"/>
<evidence type="ECO:0000256" key="1">
    <source>
        <dbReference type="SAM" id="MobiDB-lite"/>
    </source>
</evidence>
<dbReference type="InParanoid" id="F6HMT0"/>
<keyword evidence="3" id="KW-1185">Reference proteome</keyword>
<sequence length="76" mass="8420">MDILLQSFVGKSTQTGPCPPKHVNNKEFCSAGKEENILKAPKEKVNESTWDVYNRASKKGEDKKSTPSLNKTPANQ</sequence>
<accession>F6HMT0</accession>
<name>F6HMT0_VITVI</name>
<feature type="region of interest" description="Disordered" evidence="1">
    <location>
        <begin position="55"/>
        <end position="76"/>
    </location>
</feature>
<evidence type="ECO:0000313" key="2">
    <source>
        <dbReference type="EMBL" id="CCB55955.1"/>
    </source>
</evidence>
<gene>
    <name evidence="2" type="ordered locus">VIT_08s0056g00460</name>
</gene>
<dbReference type="HOGENOM" id="CLU_2659588_0_0_1"/>
<dbReference type="AlphaFoldDB" id="F6HMT0"/>
<reference evidence="3" key="1">
    <citation type="journal article" date="2007" name="Nature">
        <title>The grapevine genome sequence suggests ancestral hexaploidization in major angiosperm phyla.</title>
        <authorList>
            <consortium name="The French-Italian Public Consortium for Grapevine Genome Characterization."/>
            <person name="Jaillon O."/>
            <person name="Aury J.-M."/>
            <person name="Noel B."/>
            <person name="Policriti A."/>
            <person name="Clepet C."/>
            <person name="Casagrande A."/>
            <person name="Choisne N."/>
            <person name="Aubourg S."/>
            <person name="Vitulo N."/>
            <person name="Jubin C."/>
            <person name="Vezzi A."/>
            <person name="Legeai F."/>
            <person name="Hugueney P."/>
            <person name="Dasilva C."/>
            <person name="Horner D."/>
            <person name="Mica E."/>
            <person name="Jublot D."/>
            <person name="Poulain J."/>
            <person name="Bruyere C."/>
            <person name="Billault A."/>
            <person name="Segurens B."/>
            <person name="Gouyvenoux M."/>
            <person name="Ugarte E."/>
            <person name="Cattonaro F."/>
            <person name="Anthouard V."/>
            <person name="Vico V."/>
            <person name="Del Fabbro C."/>
            <person name="Alaux M."/>
            <person name="Di Gaspero G."/>
            <person name="Dumas V."/>
            <person name="Felice N."/>
            <person name="Paillard S."/>
            <person name="Juman I."/>
            <person name="Moroldo M."/>
            <person name="Scalabrin S."/>
            <person name="Canaguier A."/>
            <person name="Le Clainche I."/>
            <person name="Malacrida G."/>
            <person name="Durand E."/>
            <person name="Pesole G."/>
            <person name="Laucou V."/>
            <person name="Chatelet P."/>
            <person name="Merdinoglu D."/>
            <person name="Delledonne M."/>
            <person name="Pezzotti M."/>
            <person name="Lecharny A."/>
            <person name="Scarpelli C."/>
            <person name="Artiguenave F."/>
            <person name="Pe M.E."/>
            <person name="Valle G."/>
            <person name="Morgante M."/>
            <person name="Caboche M."/>
            <person name="Adam-Blondon A.-F."/>
            <person name="Weissenbach J."/>
            <person name="Quetier F."/>
            <person name="Wincker P."/>
        </authorList>
    </citation>
    <scope>NUCLEOTIDE SEQUENCE [LARGE SCALE GENOMIC DNA]</scope>
    <source>
        <strain evidence="3">cv. Pinot noir / PN40024</strain>
    </source>
</reference>